<evidence type="ECO:0000313" key="3">
    <source>
        <dbReference type="EMBL" id="KAG2433179.1"/>
    </source>
</evidence>
<keyword evidence="2" id="KW-0472">Membrane</keyword>
<keyword evidence="2" id="KW-1133">Transmembrane helix</keyword>
<dbReference type="EMBL" id="JAEHOD010000063">
    <property type="protein sequence ID" value="KAG2433179.1"/>
    <property type="molecule type" value="Genomic_DNA"/>
</dbReference>
<evidence type="ECO:0000256" key="1">
    <source>
        <dbReference type="SAM" id="MobiDB-lite"/>
    </source>
</evidence>
<organism evidence="3 4">
    <name type="scientific">Chlamydomonas schloesseri</name>
    <dbReference type="NCBI Taxonomy" id="2026947"/>
    <lineage>
        <taxon>Eukaryota</taxon>
        <taxon>Viridiplantae</taxon>
        <taxon>Chlorophyta</taxon>
        <taxon>core chlorophytes</taxon>
        <taxon>Chlorophyceae</taxon>
        <taxon>CS clade</taxon>
        <taxon>Chlamydomonadales</taxon>
        <taxon>Chlamydomonadaceae</taxon>
        <taxon>Chlamydomonas</taxon>
    </lineage>
</organism>
<dbReference type="Pfam" id="PF12576">
    <property type="entry name" value="DUF3754"/>
    <property type="match status" value="1"/>
</dbReference>
<sequence>MPLAPLAPLAPPQADTREGADISGLVSPMQGRTSIPGGPAPLPPPPAMAAAAAAPPPPPPPTAPGPPLQPVHAPAAPPPPVAVPPVAVAPAAPAPAAPVAAPPAAGPLQPQPAAPPAAYPAPAVAVPAAAAAAGGAPPPLAPPPAPPPAAGGNGVPAKQPKASTSGAGGKPAPPQAPPPPDVITDANDQRPLEEYIPFGFVELRNKLILDHPDIFRDEATEKKFGELCKWMSLRNQLRLQLDFGDADEKYASLDPDKDTLALKPTSAVADGKGGAPPARKHLDEAGFADVKARVGAFGEEMINILDKAEFDELPPEDLEKAKNDKSLMGLNVHSASEEYLEFKVYYRGSRLKKIEWLKWGIFKRQVTMNVYERLAISFRLKKPVSEDDAPEDPTYGVDTRPWYKKIFCCGRRGVGAGAPESLKSLRDEFLYMKLFKDVLQCDVDMLLPGSRIKFTWFDYLMIWAPIIFGCGFAVYKAIKGTIDFSNLVNAAMSIFLIVMPLTWGVRAWLAIKEKAQKYQAHLNALFIVHNLNNNSGVISQVLNEAQEQEDNEAMLAYFFLWLGAQAPQPVRKTDLDRKVEAFLQAKLDEAGCAVRMDFEVTDSIGKLERLGLLNTVITESGEKMLQVVPLEQAVEKAHVKNFDESKETGPAAASKPRAKSKRVGALEMAWHECADVFRPTGQRFRYWWNAETGESTYYEPAEPYVKLERATQAVDVYDADGENMREANKHKFGGGNGHAKTV</sequence>
<dbReference type="PANTHER" id="PTHR33645:SF11">
    <property type="entry name" value="AMINOPEPTIDASE (DUF3754)"/>
    <property type="match status" value="1"/>
</dbReference>
<dbReference type="PANTHER" id="PTHR33645">
    <property type="entry name" value="AMINOPEPTIDASE (DUF3754)"/>
    <property type="match status" value="1"/>
</dbReference>
<dbReference type="Proteomes" id="UP000613740">
    <property type="component" value="Unassembled WGS sequence"/>
</dbReference>
<feature type="region of interest" description="Disordered" evidence="1">
    <location>
        <begin position="132"/>
        <end position="186"/>
    </location>
</feature>
<feature type="compositionally biased region" description="Pro residues" evidence="1">
    <location>
        <begin position="136"/>
        <end position="149"/>
    </location>
</feature>
<protein>
    <recommendedName>
        <fullName evidence="5">WW domain-containing protein</fullName>
    </recommendedName>
</protein>
<dbReference type="InterPro" id="IPR022227">
    <property type="entry name" value="DUF3754"/>
</dbReference>
<keyword evidence="2" id="KW-0812">Transmembrane</keyword>
<feature type="transmembrane region" description="Helical" evidence="2">
    <location>
        <begin position="456"/>
        <end position="475"/>
    </location>
</feature>
<feature type="transmembrane region" description="Helical" evidence="2">
    <location>
        <begin position="487"/>
        <end position="509"/>
    </location>
</feature>
<reference evidence="3" key="1">
    <citation type="journal article" date="2020" name="bioRxiv">
        <title>Comparative genomics of Chlamydomonas.</title>
        <authorList>
            <person name="Craig R.J."/>
            <person name="Hasan A.R."/>
            <person name="Ness R.W."/>
            <person name="Keightley P.D."/>
        </authorList>
    </citation>
    <scope>NUCLEOTIDE SEQUENCE</scope>
    <source>
        <strain evidence="3">CCAP 11/173</strain>
    </source>
</reference>
<name>A0A835SU05_9CHLO</name>
<dbReference type="OrthoDB" id="2020015at2759"/>
<feature type="compositionally biased region" description="Pro residues" evidence="1">
    <location>
        <begin position="171"/>
        <end position="181"/>
    </location>
</feature>
<feature type="region of interest" description="Disordered" evidence="1">
    <location>
        <begin position="1"/>
        <end position="119"/>
    </location>
</feature>
<gene>
    <name evidence="3" type="ORF">HYH02_012721</name>
</gene>
<dbReference type="AlphaFoldDB" id="A0A835SU05"/>
<evidence type="ECO:0000313" key="4">
    <source>
        <dbReference type="Proteomes" id="UP000613740"/>
    </source>
</evidence>
<comment type="caution">
    <text evidence="3">The sequence shown here is derived from an EMBL/GenBank/DDBJ whole genome shotgun (WGS) entry which is preliminary data.</text>
</comment>
<proteinExistence type="predicted"/>
<feature type="compositionally biased region" description="Pro residues" evidence="1">
    <location>
        <begin position="92"/>
        <end position="119"/>
    </location>
</feature>
<evidence type="ECO:0000256" key="2">
    <source>
        <dbReference type="SAM" id="Phobius"/>
    </source>
</evidence>
<feature type="compositionally biased region" description="Pro residues" evidence="1">
    <location>
        <begin position="54"/>
        <end position="83"/>
    </location>
</feature>
<evidence type="ECO:0008006" key="5">
    <source>
        <dbReference type="Google" id="ProtNLM"/>
    </source>
</evidence>
<feature type="compositionally biased region" description="Pro residues" evidence="1">
    <location>
        <begin position="38"/>
        <end position="47"/>
    </location>
</feature>
<keyword evidence="4" id="KW-1185">Reference proteome</keyword>
<accession>A0A835SU05</accession>